<dbReference type="Gene3D" id="3.40.50.11660">
    <property type="entry name" value="Glycosyl transferase family 10, C-terminal domain"/>
    <property type="match status" value="1"/>
</dbReference>
<comment type="pathway">
    <text evidence="2">Protein modification; protein glycosylation.</text>
</comment>
<evidence type="ECO:0000256" key="6">
    <source>
        <dbReference type="ARBA" id="ARBA00022692"/>
    </source>
</evidence>
<dbReference type="GO" id="GO:0008417">
    <property type="term" value="F:fucosyltransferase activity"/>
    <property type="evidence" value="ECO:0007669"/>
    <property type="project" value="InterPro"/>
</dbReference>
<keyword evidence="6 12" id="KW-0812">Transmembrane</keyword>
<dbReference type="Proteomes" id="UP000663882">
    <property type="component" value="Unassembled WGS sequence"/>
</dbReference>
<comment type="caution">
    <text evidence="15">The sequence shown here is derived from an EMBL/GenBank/DDBJ whole genome shotgun (WGS) entry which is preliminary data.</text>
</comment>
<evidence type="ECO:0000313" key="15">
    <source>
        <dbReference type="EMBL" id="CAF0799848.1"/>
    </source>
</evidence>
<dbReference type="EC" id="2.4.1.-" evidence="12"/>
<keyword evidence="9 12" id="KW-0333">Golgi apparatus</keyword>
<keyword evidence="4 12" id="KW-0328">Glycosyltransferase</keyword>
<dbReference type="UniPathway" id="UPA00378"/>
<gene>
    <name evidence="17" type="ORF">OTI717_LOCUS3865</name>
    <name evidence="15" type="ORF">RFH988_LOCUS3861</name>
    <name evidence="16" type="ORF">SEV965_LOCUS6485</name>
</gene>
<dbReference type="InterPro" id="IPR001503">
    <property type="entry name" value="Glyco_trans_10"/>
</dbReference>
<reference evidence="15" key="1">
    <citation type="submission" date="2021-02" db="EMBL/GenBank/DDBJ databases">
        <authorList>
            <person name="Nowell W R."/>
        </authorList>
    </citation>
    <scope>NUCLEOTIDE SEQUENCE</scope>
</reference>
<evidence type="ECO:0000313" key="18">
    <source>
        <dbReference type="Proteomes" id="UP000663882"/>
    </source>
</evidence>
<evidence type="ECO:0000256" key="8">
    <source>
        <dbReference type="ARBA" id="ARBA00022989"/>
    </source>
</evidence>
<evidence type="ECO:0000256" key="12">
    <source>
        <dbReference type="RuleBase" id="RU003832"/>
    </source>
</evidence>
<evidence type="ECO:0000259" key="14">
    <source>
        <dbReference type="Pfam" id="PF17039"/>
    </source>
</evidence>
<evidence type="ECO:0000256" key="7">
    <source>
        <dbReference type="ARBA" id="ARBA00022968"/>
    </source>
</evidence>
<dbReference type="InterPro" id="IPR055270">
    <property type="entry name" value="Glyco_tran_10_C"/>
</dbReference>
<dbReference type="EMBL" id="CAJNOU010000212">
    <property type="protein sequence ID" value="CAF0917872.1"/>
    <property type="molecule type" value="Genomic_DNA"/>
</dbReference>
<keyword evidence="8 12" id="KW-1133">Transmembrane helix</keyword>
<dbReference type="SUPFAM" id="SSF53756">
    <property type="entry name" value="UDP-Glycosyltransferase/glycogen phosphorylase"/>
    <property type="match status" value="1"/>
</dbReference>
<dbReference type="Pfam" id="PF00852">
    <property type="entry name" value="Glyco_transf_10"/>
    <property type="match status" value="1"/>
</dbReference>
<dbReference type="Pfam" id="PF17039">
    <property type="entry name" value="Glyco_tran_10_N"/>
    <property type="match status" value="1"/>
</dbReference>
<dbReference type="GO" id="GO:0000139">
    <property type="term" value="C:Golgi membrane"/>
    <property type="evidence" value="ECO:0007669"/>
    <property type="project" value="UniProtKB-SubCell"/>
</dbReference>
<evidence type="ECO:0000256" key="1">
    <source>
        <dbReference type="ARBA" id="ARBA00004323"/>
    </source>
</evidence>
<feature type="domain" description="Fucosyltransferase N-terminal" evidence="14">
    <location>
        <begin position="119"/>
        <end position="232"/>
    </location>
</feature>
<dbReference type="Proteomes" id="UP000663823">
    <property type="component" value="Unassembled WGS sequence"/>
</dbReference>
<dbReference type="InterPro" id="IPR038577">
    <property type="entry name" value="GT10-like_C_sf"/>
</dbReference>
<evidence type="ECO:0000256" key="4">
    <source>
        <dbReference type="ARBA" id="ARBA00022676"/>
    </source>
</evidence>
<evidence type="ECO:0000256" key="2">
    <source>
        <dbReference type="ARBA" id="ARBA00004922"/>
    </source>
</evidence>
<comment type="subcellular location">
    <subcellularLocation>
        <location evidence="1">Golgi apparatus membrane</location>
        <topology evidence="1">Single-pass type II membrane protein</topology>
    </subcellularLocation>
    <subcellularLocation>
        <location evidence="12">Golgi apparatus</location>
        <location evidence="12">Golgi stack membrane</location>
        <topology evidence="12">Single-pass type II membrane protein</topology>
    </subcellularLocation>
</comment>
<proteinExistence type="inferred from homology"/>
<evidence type="ECO:0000313" key="16">
    <source>
        <dbReference type="EMBL" id="CAF0917872.1"/>
    </source>
</evidence>
<dbReference type="PANTHER" id="PTHR48438:SF1">
    <property type="entry name" value="ALPHA-(1,3)-FUCOSYLTRANSFERASE C-RELATED"/>
    <property type="match status" value="1"/>
</dbReference>
<name>A0A813SNL4_9BILA</name>
<dbReference type="EMBL" id="CAJNOO010000096">
    <property type="protein sequence ID" value="CAF0799848.1"/>
    <property type="molecule type" value="Genomic_DNA"/>
</dbReference>
<dbReference type="OrthoDB" id="427096at2759"/>
<evidence type="ECO:0000256" key="3">
    <source>
        <dbReference type="ARBA" id="ARBA00008919"/>
    </source>
</evidence>
<keyword evidence="5 12" id="KW-0808">Transferase</keyword>
<keyword evidence="10 12" id="KW-0472">Membrane</keyword>
<dbReference type="GO" id="GO:0032580">
    <property type="term" value="C:Golgi cisterna membrane"/>
    <property type="evidence" value="ECO:0007669"/>
    <property type="project" value="UniProtKB-SubCell"/>
</dbReference>
<feature type="transmembrane region" description="Helical" evidence="12">
    <location>
        <begin position="22"/>
        <end position="40"/>
    </location>
</feature>
<dbReference type="EMBL" id="CAJOAX010000220">
    <property type="protein sequence ID" value="CAF3542283.1"/>
    <property type="molecule type" value="Genomic_DNA"/>
</dbReference>
<organism evidence="15 18">
    <name type="scientific">Rotaria sordida</name>
    <dbReference type="NCBI Taxonomy" id="392033"/>
    <lineage>
        <taxon>Eukaryota</taxon>
        <taxon>Metazoa</taxon>
        <taxon>Spiralia</taxon>
        <taxon>Gnathifera</taxon>
        <taxon>Rotifera</taxon>
        <taxon>Eurotatoria</taxon>
        <taxon>Bdelloidea</taxon>
        <taxon>Philodinida</taxon>
        <taxon>Philodinidae</taxon>
        <taxon>Rotaria</taxon>
    </lineage>
</organism>
<dbReference type="InterPro" id="IPR031481">
    <property type="entry name" value="Glyco_tran_10_N"/>
</dbReference>
<keyword evidence="7" id="KW-0735">Signal-anchor</keyword>
<evidence type="ECO:0000256" key="10">
    <source>
        <dbReference type="ARBA" id="ARBA00023136"/>
    </source>
</evidence>
<dbReference type="Proteomes" id="UP000663889">
    <property type="component" value="Unassembled WGS sequence"/>
</dbReference>
<evidence type="ECO:0000256" key="11">
    <source>
        <dbReference type="ARBA" id="ARBA00023180"/>
    </source>
</evidence>
<comment type="similarity">
    <text evidence="3 12">Belongs to the glycosyltransferase 10 family.</text>
</comment>
<evidence type="ECO:0000313" key="17">
    <source>
        <dbReference type="EMBL" id="CAF3542283.1"/>
    </source>
</evidence>
<feature type="domain" description="Fucosyltransferase C-terminal" evidence="13">
    <location>
        <begin position="281"/>
        <end position="447"/>
    </location>
</feature>
<evidence type="ECO:0000256" key="5">
    <source>
        <dbReference type="ARBA" id="ARBA00022679"/>
    </source>
</evidence>
<dbReference type="PANTHER" id="PTHR48438">
    <property type="entry name" value="ALPHA-(1,3)-FUCOSYLTRANSFERASE C-RELATED"/>
    <property type="match status" value="1"/>
</dbReference>
<dbReference type="AlphaFoldDB" id="A0A813SNL4"/>
<evidence type="ECO:0000259" key="13">
    <source>
        <dbReference type="Pfam" id="PF00852"/>
    </source>
</evidence>
<keyword evidence="11" id="KW-0325">Glycoprotein</keyword>
<evidence type="ECO:0000256" key="9">
    <source>
        <dbReference type="ARBA" id="ARBA00023034"/>
    </source>
</evidence>
<sequence>MRNELYSINLDKTHQSIKYPKYFLNFCLIIIGTTILYLLSTNSYFYNLQLVQIDWSISSNSHNNVDLISNIIKEKENMWKINLQFSQPLFQSRLSPYHPYLPIHIYTQNLSSLRNISKLILLGNEFFGDETWGLHTREKSSQEPMTHLLCPYLAHYCEITIDKKLFSQADAVVYHIRDHINKKQAEKNRRSYQRFVFVLWESPTYTPKLNSYKGFFNWTMTYRFKSHIIASYYSRNAYIHKSSDYYQFILKENAIKNLNLNFKKSDHQLSDEILANKNLGTVAALISNCGGRSGRLMFINKLKRYIDVQIYGRCGEKCPENVDCREFIAKKYYFFLSFENTLCTDYTTEKFFSTLEYPIVPVVYGRTNYSYFIPSSGFIDINDFPNVLSLAQYLKQTRDNKEKYLSYFSWKKDYVWGITQFFSPFCDLCLRLHLDSTPNVIDDMDAWWNENACQGPRKLKS</sequence>
<protein>
    <recommendedName>
        <fullName evidence="12">Fucosyltransferase</fullName>
        <ecNumber evidence="12">2.4.1.-</ecNumber>
    </recommendedName>
</protein>
<accession>A0A813SNL4</accession>